<dbReference type="Proteomes" id="UP000533080">
    <property type="component" value="Unassembled WGS sequence"/>
</dbReference>
<dbReference type="EMBL" id="JABFNT010000077">
    <property type="protein sequence ID" value="NOJ81140.1"/>
    <property type="molecule type" value="Genomic_DNA"/>
</dbReference>
<evidence type="ECO:0000313" key="2">
    <source>
        <dbReference type="Proteomes" id="UP000533080"/>
    </source>
</evidence>
<evidence type="ECO:0008006" key="3">
    <source>
        <dbReference type="Google" id="ProtNLM"/>
    </source>
</evidence>
<protein>
    <recommendedName>
        <fullName evidence="3">LysM domain-containing protein</fullName>
    </recommendedName>
</protein>
<organism evidence="1 2">
    <name type="scientific">Myxococcus xanthus</name>
    <dbReference type="NCBI Taxonomy" id="34"/>
    <lineage>
        <taxon>Bacteria</taxon>
        <taxon>Pseudomonadati</taxon>
        <taxon>Myxococcota</taxon>
        <taxon>Myxococcia</taxon>
        <taxon>Myxococcales</taxon>
        <taxon>Cystobacterineae</taxon>
        <taxon>Myxococcaceae</taxon>
        <taxon>Myxococcus</taxon>
    </lineage>
</organism>
<comment type="caution">
    <text evidence="1">The sequence shown here is derived from an EMBL/GenBank/DDBJ whole genome shotgun (WGS) entry which is preliminary data.</text>
</comment>
<name>A0A7Y4ILP6_MYXXA</name>
<evidence type="ECO:0000313" key="1">
    <source>
        <dbReference type="EMBL" id="NOJ81140.1"/>
    </source>
</evidence>
<sequence>MAPHAGSRYSFSLGLRDEASRLFLTERVPYGYQPHADTRVHLVAQGDSLWVLAGRYFAPLPRACGFWWVLADFQPEPIVDPTLELEAGRRLFIPSLRVLTDVILSEQRRKVGE</sequence>
<dbReference type="RefSeq" id="WP_171443227.1">
    <property type="nucleotide sequence ID" value="NZ_JABFNS010000009.1"/>
</dbReference>
<proteinExistence type="predicted"/>
<accession>A0A7Y4ILP6</accession>
<reference evidence="1 2" key="1">
    <citation type="submission" date="2020-05" db="EMBL/GenBank/DDBJ databases">
        <authorList>
            <person name="Whitworth D."/>
        </authorList>
    </citation>
    <scope>NUCLEOTIDE SEQUENCE [LARGE SCALE GENOMIC DNA]</scope>
    <source>
        <strain evidence="1 2">AM005</strain>
    </source>
</reference>
<gene>
    <name evidence="1" type="ORF">HNV28_22915</name>
</gene>
<dbReference type="AlphaFoldDB" id="A0A7Y4ILP6"/>